<keyword evidence="2" id="KW-0808">Transferase</keyword>
<dbReference type="RefSeq" id="WP_053925711.1">
    <property type="nucleotide sequence ID" value="NZ_LGKG01000148.1"/>
</dbReference>
<reference evidence="3" key="1">
    <citation type="submission" date="2015-07" db="EMBL/GenBank/DDBJ databases">
        <authorList>
            <person name="Ju K.-S."/>
            <person name="Doroghazi J.R."/>
            <person name="Metcalf W.W."/>
        </authorList>
    </citation>
    <scope>NUCLEOTIDE SEQUENCE [LARGE SCALE GENOMIC DNA]</scope>
    <source>
        <strain evidence="3">NRRL ISP-5002</strain>
    </source>
</reference>
<dbReference type="PROSITE" id="PS51186">
    <property type="entry name" value="GNAT"/>
    <property type="match status" value="1"/>
</dbReference>
<dbReference type="InterPro" id="IPR000182">
    <property type="entry name" value="GNAT_dom"/>
</dbReference>
<dbReference type="EMBL" id="LGKG01000148">
    <property type="protein sequence ID" value="KPC61398.1"/>
    <property type="molecule type" value="Genomic_DNA"/>
</dbReference>
<dbReference type="AlphaFoldDB" id="A0A0N0XV97"/>
<dbReference type="PATRIC" id="fig|66876.3.peg.5327"/>
<proteinExistence type="predicted"/>
<dbReference type="SUPFAM" id="SSF55729">
    <property type="entry name" value="Acyl-CoA N-acyltransferases (Nat)"/>
    <property type="match status" value="1"/>
</dbReference>
<protein>
    <submittedName>
        <fullName evidence="2">GCN5 family acetyltransferase</fullName>
    </submittedName>
</protein>
<feature type="domain" description="N-acetyltransferase" evidence="1">
    <location>
        <begin position="19"/>
        <end position="154"/>
    </location>
</feature>
<evidence type="ECO:0000313" key="2">
    <source>
        <dbReference type="EMBL" id="KPC61398.1"/>
    </source>
</evidence>
<dbReference type="PANTHER" id="PTHR47237">
    <property type="entry name" value="SLL0310 PROTEIN"/>
    <property type="match status" value="1"/>
</dbReference>
<dbReference type="InterPro" id="IPR052729">
    <property type="entry name" value="Acyl/Acetyltrans_Enzymes"/>
</dbReference>
<dbReference type="PANTHER" id="PTHR47237:SF1">
    <property type="entry name" value="SLL0310 PROTEIN"/>
    <property type="match status" value="1"/>
</dbReference>
<dbReference type="Gene3D" id="3.40.630.90">
    <property type="match status" value="1"/>
</dbReference>
<keyword evidence="3" id="KW-1185">Reference proteome</keyword>
<dbReference type="Pfam" id="PF18014">
    <property type="entry name" value="Acetyltransf_18"/>
    <property type="match status" value="1"/>
</dbReference>
<dbReference type="Gene3D" id="3.40.630.30">
    <property type="match status" value="1"/>
</dbReference>
<evidence type="ECO:0000313" key="3">
    <source>
        <dbReference type="Proteomes" id="UP000037982"/>
    </source>
</evidence>
<dbReference type="InterPro" id="IPR041496">
    <property type="entry name" value="YitH/HolE_GNAT"/>
</dbReference>
<dbReference type="InterPro" id="IPR016181">
    <property type="entry name" value="Acyl_CoA_acyltransferase"/>
</dbReference>
<gene>
    <name evidence="2" type="ORF">ADL29_24305</name>
</gene>
<dbReference type="Proteomes" id="UP000037982">
    <property type="component" value="Unassembled WGS sequence"/>
</dbReference>
<comment type="caution">
    <text evidence="2">The sequence shown here is derived from an EMBL/GenBank/DDBJ whole genome shotgun (WGS) entry which is preliminary data.</text>
</comment>
<evidence type="ECO:0000259" key="1">
    <source>
        <dbReference type="PROSITE" id="PS51186"/>
    </source>
</evidence>
<accession>A0A0N0XV97</accession>
<dbReference type="CDD" id="cd04301">
    <property type="entry name" value="NAT_SF"/>
    <property type="match status" value="1"/>
</dbReference>
<sequence>MPHTGDNAPDQQPAPAGGLAVTTASSADWHQVAQWAADEEWNPGRGDTACFHPTDPAGFFIGRRRGRAVSALSVVNYSDAYAFLGYYLVHPAHRRQGLGLATWRAAFPHAGARTVGLDAVPAQQSTYKRAGFTPAHDTIRYTGRPARPGTPPPPDAVPVTGSHLDALAAYDRHCFPADRRAFVARWLTAPGHTARVYLRDGAIAGYGVIRPARTGHRIGPLFADTPEAAEALFDSLTSSLDPADEVSLDIPEPRRAAHTLATARGLTPRSHTVRMYTGPVPATEQRRTFGVTSLELG</sequence>
<organism evidence="2 3">
    <name type="scientific">Streptomyces chattanoogensis</name>
    <dbReference type="NCBI Taxonomy" id="66876"/>
    <lineage>
        <taxon>Bacteria</taxon>
        <taxon>Bacillati</taxon>
        <taxon>Actinomycetota</taxon>
        <taxon>Actinomycetes</taxon>
        <taxon>Kitasatosporales</taxon>
        <taxon>Streptomycetaceae</taxon>
        <taxon>Streptomyces</taxon>
    </lineage>
</organism>
<dbReference type="Pfam" id="PF00583">
    <property type="entry name" value="Acetyltransf_1"/>
    <property type="match status" value="1"/>
</dbReference>
<name>A0A0N0XV97_9ACTN</name>
<dbReference type="GO" id="GO:0016747">
    <property type="term" value="F:acyltransferase activity, transferring groups other than amino-acyl groups"/>
    <property type="evidence" value="ECO:0007669"/>
    <property type="project" value="InterPro"/>
</dbReference>